<keyword evidence="2" id="KW-0804">Transcription</keyword>
<dbReference type="Proteomes" id="UP000631114">
    <property type="component" value="Unassembled WGS sequence"/>
</dbReference>
<evidence type="ECO:0000256" key="3">
    <source>
        <dbReference type="SAM" id="MobiDB-lite"/>
    </source>
</evidence>
<evidence type="ECO:0000256" key="1">
    <source>
        <dbReference type="ARBA" id="ARBA00023015"/>
    </source>
</evidence>
<proteinExistence type="predicted"/>
<organism evidence="4 5">
    <name type="scientific">Coptis chinensis</name>
    <dbReference type="NCBI Taxonomy" id="261450"/>
    <lineage>
        <taxon>Eukaryota</taxon>
        <taxon>Viridiplantae</taxon>
        <taxon>Streptophyta</taxon>
        <taxon>Embryophyta</taxon>
        <taxon>Tracheophyta</taxon>
        <taxon>Spermatophyta</taxon>
        <taxon>Magnoliopsida</taxon>
        <taxon>Ranunculales</taxon>
        <taxon>Ranunculaceae</taxon>
        <taxon>Coptidoideae</taxon>
        <taxon>Coptis</taxon>
    </lineage>
</organism>
<dbReference type="InterPro" id="IPR036638">
    <property type="entry name" value="HLH_DNA-bd_sf"/>
</dbReference>
<keyword evidence="1" id="KW-0805">Transcription regulation</keyword>
<evidence type="ECO:0000313" key="5">
    <source>
        <dbReference type="Proteomes" id="UP000631114"/>
    </source>
</evidence>
<sequence>MLPYPQLIVIAKGDCFDWMEKDSRSRLHQQSTLWQSPNLDYTSTLSYLGQGKPFLALNPSASMTYANGSLPGVAVPVLPTLKSQGNEERQKRLFQPLTNPYGCVVSTNESLSVMESLGLPYFKISQRIDERKWFYCVPHHCKTGNPAALNTVVQEKLSTPCNSGVNATSNMVPGSVQKEFFVLDQSGNRGNLILHSLIGSSSQNLNLARATDINACGLRQKELEAKRDLNHPWPVIYDELDENGKANEESEMHENTEELDALLYSDDSDCDDEETSTAHSPSELTGFYNKREEMEGSTDEVTSSFCATKRKRLADEESLLGDTASSFTKCEDDAQSSCFSGKTEGEPYCLEANKHLRRERICDTMNILQNIIPGGKGKDAVVILDEAVQYLRFLKHKAESLGVAMD</sequence>
<dbReference type="InterPro" id="IPR037546">
    <property type="entry name" value="SAC51-like"/>
</dbReference>
<evidence type="ECO:0000313" key="4">
    <source>
        <dbReference type="EMBL" id="KAF9599454.1"/>
    </source>
</evidence>
<dbReference type="GO" id="GO:0046983">
    <property type="term" value="F:protein dimerization activity"/>
    <property type="evidence" value="ECO:0007669"/>
    <property type="project" value="InterPro"/>
</dbReference>
<dbReference type="Pfam" id="PF23173">
    <property type="entry name" value="bHLH_SAC51"/>
    <property type="match status" value="1"/>
</dbReference>
<keyword evidence="5" id="KW-1185">Reference proteome</keyword>
<accession>A0A835LQ41</accession>
<dbReference type="Gene3D" id="4.10.280.10">
    <property type="entry name" value="Helix-loop-helix DNA-binding domain"/>
    <property type="match status" value="1"/>
</dbReference>
<comment type="caution">
    <text evidence="4">The sequence shown here is derived from an EMBL/GenBank/DDBJ whole genome shotgun (WGS) entry which is preliminary data.</text>
</comment>
<dbReference type="SUPFAM" id="SSF47459">
    <property type="entry name" value="HLH, helix-loop-helix DNA-binding domain"/>
    <property type="match status" value="1"/>
</dbReference>
<reference evidence="4 5" key="1">
    <citation type="submission" date="2020-10" db="EMBL/GenBank/DDBJ databases">
        <title>The Coptis chinensis genome and diversification of protoberbering-type alkaloids.</title>
        <authorList>
            <person name="Wang B."/>
            <person name="Shu S."/>
            <person name="Song C."/>
            <person name="Liu Y."/>
        </authorList>
    </citation>
    <scope>NUCLEOTIDE SEQUENCE [LARGE SCALE GENOMIC DNA]</scope>
    <source>
        <strain evidence="4">HL-2020</strain>
        <tissue evidence="4">Leaf</tissue>
    </source>
</reference>
<dbReference type="PANTHER" id="PTHR36066">
    <property type="entry name" value="TRANSCRIPTION FACTOR BHLH145"/>
    <property type="match status" value="1"/>
</dbReference>
<dbReference type="AlphaFoldDB" id="A0A835LQ41"/>
<dbReference type="PANTHER" id="PTHR36066:SF2">
    <property type="entry name" value="TRANSCRIPTION FACTOR BHLH145"/>
    <property type="match status" value="1"/>
</dbReference>
<name>A0A835LQ41_9MAGN</name>
<dbReference type="OrthoDB" id="777433at2759"/>
<feature type="region of interest" description="Disordered" evidence="3">
    <location>
        <begin position="267"/>
        <end position="301"/>
    </location>
</feature>
<evidence type="ECO:0000256" key="2">
    <source>
        <dbReference type="ARBA" id="ARBA00023163"/>
    </source>
</evidence>
<gene>
    <name evidence="4" type="ORF">IFM89_038548</name>
</gene>
<protein>
    <submittedName>
        <fullName evidence="4">Uncharacterized protein</fullName>
    </submittedName>
</protein>
<dbReference type="EMBL" id="JADFTS010000007">
    <property type="protein sequence ID" value="KAF9599454.1"/>
    <property type="molecule type" value="Genomic_DNA"/>
</dbReference>